<reference evidence="1" key="1">
    <citation type="submission" date="2020-05" db="EMBL/GenBank/DDBJ databases">
        <authorList>
            <person name="Chiriac C."/>
            <person name="Salcher M."/>
            <person name="Ghai R."/>
            <person name="Kavagutti S V."/>
        </authorList>
    </citation>
    <scope>NUCLEOTIDE SEQUENCE</scope>
</reference>
<organism evidence="1">
    <name type="scientific">freshwater metagenome</name>
    <dbReference type="NCBI Taxonomy" id="449393"/>
    <lineage>
        <taxon>unclassified sequences</taxon>
        <taxon>metagenomes</taxon>
        <taxon>ecological metagenomes</taxon>
    </lineage>
</organism>
<protein>
    <submittedName>
        <fullName evidence="1">Unannotated protein</fullName>
    </submittedName>
</protein>
<dbReference type="AlphaFoldDB" id="A0A6J6PI22"/>
<proteinExistence type="predicted"/>
<name>A0A6J6PI22_9ZZZZ</name>
<dbReference type="EMBL" id="CAEZXX010000022">
    <property type="protein sequence ID" value="CAB4699141.1"/>
    <property type="molecule type" value="Genomic_DNA"/>
</dbReference>
<accession>A0A6J6PI22</accession>
<gene>
    <name evidence="1" type="ORF">UFOPK2602_00484</name>
</gene>
<evidence type="ECO:0000313" key="1">
    <source>
        <dbReference type="EMBL" id="CAB4699141.1"/>
    </source>
</evidence>
<sequence length="336" mass="36282">MQVVRAHHLFGLLGESAVLEGKEFRCDRRVHDVVQDPTGLALEQIVRRPLDEITNEGLGHAGIHVVHRHVVAVEGHPAECRLAEVAGANHHPTNLVGDIHEDLCSLAGLGVLVHDVVGVRVVTDVVEMGEHGISDRDLPGRGSESGHEPECVLVRPVRGAQAGHGDCLHTRPVDAENVESPACHQHRKGGVETTTDAENDPLAAGVPETLGEAGRLDGENFLAVRPAPGGVRWHERVCVNRTLEVCERRRGGPERNRHHPVWPRIGACEARVRCPLVQQLGEVDVGRHDVLTEFEALGLPENDAVLGNEGMTGEHYVHRALAGARSCVEIRGETAG</sequence>